<name>A0A137P9S9_CONC2</name>
<proteinExistence type="predicted"/>
<dbReference type="EMBL" id="KQ964468">
    <property type="protein sequence ID" value="KXN71749.1"/>
    <property type="molecule type" value="Genomic_DNA"/>
</dbReference>
<gene>
    <name evidence="2" type="ORF">CONCODRAFT_78181</name>
</gene>
<dbReference type="Proteomes" id="UP000070444">
    <property type="component" value="Unassembled WGS sequence"/>
</dbReference>
<organism evidence="2 3">
    <name type="scientific">Conidiobolus coronatus (strain ATCC 28846 / CBS 209.66 / NRRL 28638)</name>
    <name type="common">Delacroixia coronata</name>
    <dbReference type="NCBI Taxonomy" id="796925"/>
    <lineage>
        <taxon>Eukaryota</taxon>
        <taxon>Fungi</taxon>
        <taxon>Fungi incertae sedis</taxon>
        <taxon>Zoopagomycota</taxon>
        <taxon>Entomophthoromycotina</taxon>
        <taxon>Entomophthoromycetes</taxon>
        <taxon>Entomophthorales</taxon>
        <taxon>Ancylistaceae</taxon>
        <taxon>Conidiobolus</taxon>
    </lineage>
</organism>
<evidence type="ECO:0000256" key="1">
    <source>
        <dbReference type="SAM" id="SignalP"/>
    </source>
</evidence>
<protein>
    <submittedName>
        <fullName evidence="2">Uncharacterized protein</fullName>
    </submittedName>
</protein>
<reference evidence="2 3" key="1">
    <citation type="journal article" date="2015" name="Genome Biol. Evol.">
        <title>Phylogenomic analyses indicate that early fungi evolved digesting cell walls of algal ancestors of land plants.</title>
        <authorList>
            <person name="Chang Y."/>
            <person name="Wang S."/>
            <person name="Sekimoto S."/>
            <person name="Aerts A.L."/>
            <person name="Choi C."/>
            <person name="Clum A."/>
            <person name="LaButti K.M."/>
            <person name="Lindquist E.A."/>
            <person name="Yee Ngan C."/>
            <person name="Ohm R.A."/>
            <person name="Salamov A.A."/>
            <person name="Grigoriev I.V."/>
            <person name="Spatafora J.W."/>
            <person name="Berbee M.L."/>
        </authorList>
    </citation>
    <scope>NUCLEOTIDE SEQUENCE [LARGE SCALE GENOMIC DNA]</scope>
    <source>
        <strain evidence="2 3">NRRL 28638</strain>
    </source>
</reference>
<feature type="signal peptide" evidence="1">
    <location>
        <begin position="1"/>
        <end position="16"/>
    </location>
</feature>
<sequence length="95" mass="10185">MKATTFLSVLIAPLSAEFWLEATRSDGTVAHIGGTPGCFGTVGPFTKAVASENVLALFYDDYGCKGKQVYDVVEGTHSLPDRKVKSIEIFDLGNL</sequence>
<feature type="chain" id="PRO_5007294671" evidence="1">
    <location>
        <begin position="17"/>
        <end position="95"/>
    </location>
</feature>
<keyword evidence="1" id="KW-0732">Signal</keyword>
<accession>A0A137P9S9</accession>
<keyword evidence="3" id="KW-1185">Reference proteome</keyword>
<evidence type="ECO:0000313" key="3">
    <source>
        <dbReference type="Proteomes" id="UP000070444"/>
    </source>
</evidence>
<dbReference type="AlphaFoldDB" id="A0A137P9S9"/>
<evidence type="ECO:0000313" key="2">
    <source>
        <dbReference type="EMBL" id="KXN71749.1"/>
    </source>
</evidence>